<comment type="caution">
    <text evidence="12">The sequence shown here is derived from an EMBL/GenBank/DDBJ whole genome shotgun (WGS) entry which is preliminary data.</text>
</comment>
<keyword evidence="3" id="KW-0255">Endonuclease</keyword>
<feature type="compositionally biased region" description="Polar residues" evidence="10">
    <location>
        <begin position="161"/>
        <end position="179"/>
    </location>
</feature>
<gene>
    <name evidence="12" type="ORF">HRI_001235600</name>
</gene>
<keyword evidence="13" id="KW-1185">Reference proteome</keyword>
<evidence type="ECO:0000256" key="6">
    <source>
        <dbReference type="ARBA" id="ARBA00022908"/>
    </source>
</evidence>
<protein>
    <recommendedName>
        <fullName evidence="11">Retroviral polymerase SH3-like domain-containing protein</fullName>
    </recommendedName>
</protein>
<dbReference type="InterPro" id="IPR039537">
    <property type="entry name" value="Retrotran_Ty1/copia-like"/>
</dbReference>
<dbReference type="GO" id="GO:0015074">
    <property type="term" value="P:DNA integration"/>
    <property type="evidence" value="ECO:0007669"/>
    <property type="project" value="UniProtKB-KW"/>
</dbReference>
<dbReference type="OrthoDB" id="1422773at2759"/>
<dbReference type="AlphaFoldDB" id="A0A9W7LT30"/>
<dbReference type="Pfam" id="PF25597">
    <property type="entry name" value="SH3_retrovirus"/>
    <property type="match status" value="1"/>
</dbReference>
<dbReference type="GO" id="GO:0003676">
    <property type="term" value="F:nucleic acid binding"/>
    <property type="evidence" value="ECO:0007669"/>
    <property type="project" value="InterPro"/>
</dbReference>
<feature type="compositionally biased region" description="Low complexity" evidence="10">
    <location>
        <begin position="136"/>
        <end position="160"/>
    </location>
</feature>
<dbReference type="InterPro" id="IPR057670">
    <property type="entry name" value="SH3_retrovirus"/>
</dbReference>
<keyword evidence="4" id="KW-0378">Hydrolase</keyword>
<feature type="domain" description="Retroviral polymerase SH3-like" evidence="11">
    <location>
        <begin position="59"/>
        <end position="111"/>
    </location>
</feature>
<feature type="region of interest" description="Disordered" evidence="10">
    <location>
        <begin position="133"/>
        <end position="179"/>
    </location>
</feature>
<dbReference type="GO" id="GO:0006310">
    <property type="term" value="P:DNA recombination"/>
    <property type="evidence" value="ECO:0007669"/>
    <property type="project" value="UniProtKB-KW"/>
</dbReference>
<evidence type="ECO:0000256" key="5">
    <source>
        <dbReference type="ARBA" id="ARBA00022842"/>
    </source>
</evidence>
<evidence type="ECO:0000256" key="3">
    <source>
        <dbReference type="ARBA" id="ARBA00022759"/>
    </source>
</evidence>
<accession>A0A9W7LT30</accession>
<keyword evidence="1" id="KW-0540">Nuclease</keyword>
<dbReference type="Gene3D" id="3.30.420.10">
    <property type="entry name" value="Ribonuclease H-like superfamily/Ribonuclease H"/>
    <property type="match status" value="1"/>
</dbReference>
<evidence type="ECO:0000313" key="13">
    <source>
        <dbReference type="Proteomes" id="UP001165190"/>
    </source>
</evidence>
<dbReference type="PANTHER" id="PTHR42648">
    <property type="entry name" value="TRANSPOSASE, PUTATIVE-RELATED"/>
    <property type="match status" value="1"/>
</dbReference>
<organism evidence="12 13">
    <name type="scientific">Hibiscus trionum</name>
    <name type="common">Flower of an hour</name>
    <dbReference type="NCBI Taxonomy" id="183268"/>
    <lineage>
        <taxon>Eukaryota</taxon>
        <taxon>Viridiplantae</taxon>
        <taxon>Streptophyta</taxon>
        <taxon>Embryophyta</taxon>
        <taxon>Tracheophyta</taxon>
        <taxon>Spermatophyta</taxon>
        <taxon>Magnoliopsida</taxon>
        <taxon>eudicotyledons</taxon>
        <taxon>Gunneridae</taxon>
        <taxon>Pentapetalae</taxon>
        <taxon>rosids</taxon>
        <taxon>malvids</taxon>
        <taxon>Malvales</taxon>
        <taxon>Malvaceae</taxon>
        <taxon>Malvoideae</taxon>
        <taxon>Hibiscus</taxon>
    </lineage>
</organism>
<keyword evidence="7" id="KW-0695">RNA-directed DNA polymerase</keyword>
<dbReference type="GO" id="GO:0046872">
    <property type="term" value="F:metal ion binding"/>
    <property type="evidence" value="ECO:0007669"/>
    <property type="project" value="UniProtKB-KW"/>
</dbReference>
<keyword evidence="5" id="KW-0460">Magnesium</keyword>
<evidence type="ECO:0000313" key="12">
    <source>
        <dbReference type="EMBL" id="GMI75663.1"/>
    </source>
</evidence>
<dbReference type="GO" id="GO:0003964">
    <property type="term" value="F:RNA-directed DNA polymerase activity"/>
    <property type="evidence" value="ECO:0007669"/>
    <property type="project" value="UniProtKB-KW"/>
</dbReference>
<dbReference type="PANTHER" id="PTHR42648:SF11">
    <property type="entry name" value="TRANSPOSON TY4-P GAG-POL POLYPROTEIN"/>
    <property type="match status" value="1"/>
</dbReference>
<keyword evidence="9" id="KW-0233">DNA recombination</keyword>
<dbReference type="SUPFAM" id="SSF53098">
    <property type="entry name" value="Ribonuclease H-like"/>
    <property type="match status" value="1"/>
</dbReference>
<keyword evidence="8" id="KW-0239">DNA-directed DNA polymerase</keyword>
<evidence type="ECO:0000256" key="9">
    <source>
        <dbReference type="ARBA" id="ARBA00023172"/>
    </source>
</evidence>
<reference evidence="12" key="1">
    <citation type="submission" date="2023-05" db="EMBL/GenBank/DDBJ databases">
        <title>Genome and transcriptome analyses reveal genes involved in the formation of fine ridges on petal epidermal cells in Hibiscus trionum.</title>
        <authorList>
            <person name="Koshimizu S."/>
            <person name="Masuda S."/>
            <person name="Ishii T."/>
            <person name="Shirasu K."/>
            <person name="Hoshino A."/>
            <person name="Arita M."/>
        </authorList>
    </citation>
    <scope>NUCLEOTIDE SEQUENCE</scope>
    <source>
        <strain evidence="12">Hamamatsu line</strain>
    </source>
</reference>
<dbReference type="Proteomes" id="UP001165190">
    <property type="component" value="Unassembled WGS sequence"/>
</dbReference>
<dbReference type="GO" id="GO:0004519">
    <property type="term" value="F:endonuclease activity"/>
    <property type="evidence" value="ECO:0007669"/>
    <property type="project" value="UniProtKB-KW"/>
</dbReference>
<dbReference type="GO" id="GO:0003887">
    <property type="term" value="F:DNA-directed DNA polymerase activity"/>
    <property type="evidence" value="ECO:0007669"/>
    <property type="project" value="UniProtKB-KW"/>
</dbReference>
<name>A0A9W7LT30_HIBTR</name>
<dbReference type="InterPro" id="IPR012337">
    <property type="entry name" value="RNaseH-like_sf"/>
</dbReference>
<evidence type="ECO:0000256" key="2">
    <source>
        <dbReference type="ARBA" id="ARBA00022723"/>
    </source>
</evidence>
<evidence type="ECO:0000256" key="7">
    <source>
        <dbReference type="ARBA" id="ARBA00022918"/>
    </source>
</evidence>
<evidence type="ECO:0000256" key="4">
    <source>
        <dbReference type="ARBA" id="ARBA00022801"/>
    </source>
</evidence>
<evidence type="ECO:0000256" key="1">
    <source>
        <dbReference type="ARBA" id="ARBA00022722"/>
    </source>
</evidence>
<keyword evidence="2" id="KW-0479">Metal-binding</keyword>
<keyword evidence="8" id="KW-0808">Transferase</keyword>
<dbReference type="InterPro" id="IPR036397">
    <property type="entry name" value="RNaseH_sf"/>
</dbReference>
<evidence type="ECO:0000259" key="11">
    <source>
        <dbReference type="Pfam" id="PF25597"/>
    </source>
</evidence>
<keyword evidence="6" id="KW-0229">DNA integration</keyword>
<keyword evidence="8" id="KW-0548">Nucleotidyltransferase</keyword>
<evidence type="ECO:0000256" key="8">
    <source>
        <dbReference type="ARBA" id="ARBA00022932"/>
    </source>
</evidence>
<sequence>MARSLLKAKKLPNRFWGEAVATSVYLLNISPTRVVLNQTPFEAWMGKKPRVSHLKVFHCITYALVTSRTKLDEKSQKCIFIGYSSLSKAYRLYNLINGKVIISRDVVFNEEMDVSLICDKGGMMNEVPTDFEVEQPANSTPSSPANSAPSSPSATTSSNSDSIATHASNSSSESETPPRNSTLLKKLQLHVTLPCWSQIQLLLKKLAYGGACCVSI</sequence>
<proteinExistence type="predicted"/>
<dbReference type="EMBL" id="BSYR01000011">
    <property type="protein sequence ID" value="GMI75663.1"/>
    <property type="molecule type" value="Genomic_DNA"/>
</dbReference>
<evidence type="ECO:0000256" key="10">
    <source>
        <dbReference type="SAM" id="MobiDB-lite"/>
    </source>
</evidence>
<dbReference type="GO" id="GO:0016787">
    <property type="term" value="F:hydrolase activity"/>
    <property type="evidence" value="ECO:0007669"/>
    <property type="project" value="UniProtKB-KW"/>
</dbReference>